<reference evidence="1 2" key="1">
    <citation type="journal article" date="2019" name="Nat. Ecol. Evol.">
        <title>Megaphylogeny resolves global patterns of mushroom evolution.</title>
        <authorList>
            <person name="Varga T."/>
            <person name="Krizsan K."/>
            <person name="Foldi C."/>
            <person name="Dima B."/>
            <person name="Sanchez-Garcia M."/>
            <person name="Sanchez-Ramirez S."/>
            <person name="Szollosi G.J."/>
            <person name="Szarkandi J.G."/>
            <person name="Papp V."/>
            <person name="Albert L."/>
            <person name="Andreopoulos W."/>
            <person name="Angelini C."/>
            <person name="Antonin V."/>
            <person name="Barry K.W."/>
            <person name="Bougher N.L."/>
            <person name="Buchanan P."/>
            <person name="Buyck B."/>
            <person name="Bense V."/>
            <person name="Catcheside P."/>
            <person name="Chovatia M."/>
            <person name="Cooper J."/>
            <person name="Damon W."/>
            <person name="Desjardin D."/>
            <person name="Finy P."/>
            <person name="Geml J."/>
            <person name="Haridas S."/>
            <person name="Hughes K."/>
            <person name="Justo A."/>
            <person name="Karasinski D."/>
            <person name="Kautmanova I."/>
            <person name="Kiss B."/>
            <person name="Kocsube S."/>
            <person name="Kotiranta H."/>
            <person name="LaButti K.M."/>
            <person name="Lechner B.E."/>
            <person name="Liimatainen K."/>
            <person name="Lipzen A."/>
            <person name="Lukacs Z."/>
            <person name="Mihaltcheva S."/>
            <person name="Morgado L.N."/>
            <person name="Niskanen T."/>
            <person name="Noordeloos M.E."/>
            <person name="Ohm R.A."/>
            <person name="Ortiz-Santana B."/>
            <person name="Ovrebo C."/>
            <person name="Racz N."/>
            <person name="Riley R."/>
            <person name="Savchenko A."/>
            <person name="Shiryaev A."/>
            <person name="Soop K."/>
            <person name="Spirin V."/>
            <person name="Szebenyi C."/>
            <person name="Tomsovsky M."/>
            <person name="Tulloss R.E."/>
            <person name="Uehling J."/>
            <person name="Grigoriev I.V."/>
            <person name="Vagvolgyi C."/>
            <person name="Papp T."/>
            <person name="Martin F.M."/>
            <person name="Miettinen O."/>
            <person name="Hibbett D.S."/>
            <person name="Nagy L.G."/>
        </authorList>
    </citation>
    <scope>NUCLEOTIDE SEQUENCE [LARGE SCALE GENOMIC DNA]</scope>
    <source>
        <strain evidence="1 2">NL-1719</strain>
    </source>
</reference>
<evidence type="ECO:0000313" key="1">
    <source>
        <dbReference type="EMBL" id="TFK62206.1"/>
    </source>
</evidence>
<keyword evidence="2" id="KW-1185">Reference proteome</keyword>
<accession>A0ACD3A9B9</accession>
<proteinExistence type="predicted"/>
<dbReference type="EMBL" id="ML208598">
    <property type="protein sequence ID" value="TFK62206.1"/>
    <property type="molecule type" value="Genomic_DNA"/>
</dbReference>
<dbReference type="Proteomes" id="UP000308600">
    <property type="component" value="Unassembled WGS sequence"/>
</dbReference>
<name>A0ACD3A9B9_9AGAR</name>
<sequence length="287" mass="32760">MQRSPTSSKRSPNVLRKKPPAQRRNTEAVPQYQLEGHPQYGQSPFPYNTHFATGSSSSRPSEESTQPLQPRWANQRLQSRFVEVVDPPALPAKDYGEKEREWTREAVLGLEWADRPLTPEPQPPPLARTNPSQPKHRETFKTGPTAIGGLAKPIPHRSQTNPSSHIYHKIDQPLPEVPHQDIVGEARFGSTSRPRHRHHRSRTVHALQLGMEEQEARVERMERAEEKGKRSGVRFPDPTRRAEIVAWQTDVRAAGGPTEKHRREKSRSIRPCKRIQLTPLLSGHIWT</sequence>
<evidence type="ECO:0000313" key="2">
    <source>
        <dbReference type="Proteomes" id="UP000308600"/>
    </source>
</evidence>
<organism evidence="1 2">
    <name type="scientific">Pluteus cervinus</name>
    <dbReference type="NCBI Taxonomy" id="181527"/>
    <lineage>
        <taxon>Eukaryota</taxon>
        <taxon>Fungi</taxon>
        <taxon>Dikarya</taxon>
        <taxon>Basidiomycota</taxon>
        <taxon>Agaricomycotina</taxon>
        <taxon>Agaricomycetes</taxon>
        <taxon>Agaricomycetidae</taxon>
        <taxon>Agaricales</taxon>
        <taxon>Pluteineae</taxon>
        <taxon>Pluteaceae</taxon>
        <taxon>Pluteus</taxon>
    </lineage>
</organism>
<gene>
    <name evidence="1" type="ORF">BDN72DRAFT_848917</name>
</gene>
<protein>
    <submittedName>
        <fullName evidence="1">Uncharacterized protein</fullName>
    </submittedName>
</protein>